<reference evidence="4" key="1">
    <citation type="journal article" date="2017" name="Nat. Microbiol.">
        <title>Global analysis of biosynthetic gene clusters reveals vast potential of secondary metabolite production in Penicillium species.</title>
        <authorList>
            <person name="Nielsen J.C."/>
            <person name="Grijseels S."/>
            <person name="Prigent S."/>
            <person name="Ji B."/>
            <person name="Dainat J."/>
            <person name="Nielsen K.F."/>
            <person name="Frisvad J.C."/>
            <person name="Workman M."/>
            <person name="Nielsen J."/>
        </authorList>
    </citation>
    <scope>NUCLEOTIDE SEQUENCE [LARGE SCALE GENOMIC DNA]</scope>
    <source>
        <strain evidence="4">IBT 31811</strain>
    </source>
</reference>
<dbReference type="EMBL" id="MDYN01000030">
    <property type="protein sequence ID" value="OQD81008.1"/>
    <property type="molecule type" value="Genomic_DNA"/>
</dbReference>
<dbReference type="InterPro" id="IPR052061">
    <property type="entry name" value="PTE-AB_protein"/>
</dbReference>
<dbReference type="InterPro" id="IPR006683">
    <property type="entry name" value="Thioestr_dom"/>
</dbReference>
<evidence type="ECO:0000256" key="1">
    <source>
        <dbReference type="SAM" id="MobiDB-lite"/>
    </source>
</evidence>
<proteinExistence type="predicted"/>
<evidence type="ECO:0000313" key="3">
    <source>
        <dbReference type="EMBL" id="OQD81008.1"/>
    </source>
</evidence>
<sequence length="294" mass="32422">MSNVSQTGRRLFRSRNALALKSYSPWGSIARLHQQGPSRSAVVHDRAIPQDQRHVPTPKGSPFLSHAQQQKTPTPQRPQHESTTIDTLVSQIPIVQTLRNTHKAYKETRPHLVIPPTIRQHHLVGGSLAGPGKLAFQPYMWTSTSKTETQQRASSVVSVFHIGQDLCGHPGFVHGGLLSVLFDEVFARCVSVAFPSGLGMTANLNVDFRKPALPDRMYVLRTETVKVEGRKAWVEGKMTYLPLSLPSSSIDSGSIVHDTDLLSEENEGAVMVAEAKALFIEPKFADSMVSIYKN</sequence>
<dbReference type="Gene3D" id="3.10.129.10">
    <property type="entry name" value="Hotdog Thioesterase"/>
    <property type="match status" value="1"/>
</dbReference>
<dbReference type="Pfam" id="PF03061">
    <property type="entry name" value="4HBT"/>
    <property type="match status" value="1"/>
</dbReference>
<feature type="domain" description="Thioesterase" evidence="2">
    <location>
        <begin position="171"/>
        <end position="236"/>
    </location>
</feature>
<dbReference type="PANTHER" id="PTHR47260:SF2">
    <property type="entry name" value="THIOESTERASE DOMAIN-CONTAINING PROTEIN-RELATED"/>
    <property type="match status" value="1"/>
</dbReference>
<dbReference type="SUPFAM" id="SSF54637">
    <property type="entry name" value="Thioesterase/thiol ester dehydrase-isomerase"/>
    <property type="match status" value="1"/>
</dbReference>
<evidence type="ECO:0000313" key="4">
    <source>
        <dbReference type="Proteomes" id="UP000191672"/>
    </source>
</evidence>
<accession>A0A1V6PVH1</accession>
<keyword evidence="4" id="KW-1185">Reference proteome</keyword>
<dbReference type="CDD" id="cd03443">
    <property type="entry name" value="PaaI_thioesterase"/>
    <property type="match status" value="1"/>
</dbReference>
<dbReference type="AlphaFoldDB" id="A0A1V6PVH1"/>
<dbReference type="InterPro" id="IPR029069">
    <property type="entry name" value="HotDog_dom_sf"/>
</dbReference>
<name>A0A1V6PVH1_9EURO</name>
<protein>
    <recommendedName>
        <fullName evidence="2">Thioesterase domain-containing protein</fullName>
    </recommendedName>
</protein>
<dbReference type="PANTHER" id="PTHR47260">
    <property type="entry name" value="UPF0644 PROTEIN PB2B4.06"/>
    <property type="match status" value="1"/>
</dbReference>
<organism evidence="3 4">
    <name type="scientific">Penicillium antarcticum</name>
    <dbReference type="NCBI Taxonomy" id="416450"/>
    <lineage>
        <taxon>Eukaryota</taxon>
        <taxon>Fungi</taxon>
        <taxon>Dikarya</taxon>
        <taxon>Ascomycota</taxon>
        <taxon>Pezizomycotina</taxon>
        <taxon>Eurotiomycetes</taxon>
        <taxon>Eurotiomycetidae</taxon>
        <taxon>Eurotiales</taxon>
        <taxon>Aspergillaceae</taxon>
        <taxon>Penicillium</taxon>
    </lineage>
</organism>
<evidence type="ECO:0000259" key="2">
    <source>
        <dbReference type="Pfam" id="PF03061"/>
    </source>
</evidence>
<comment type="caution">
    <text evidence="3">The sequence shown here is derived from an EMBL/GenBank/DDBJ whole genome shotgun (WGS) entry which is preliminary data.</text>
</comment>
<gene>
    <name evidence="3" type="ORF">PENANT_c030G01410</name>
</gene>
<dbReference type="Proteomes" id="UP000191672">
    <property type="component" value="Unassembled WGS sequence"/>
</dbReference>
<feature type="region of interest" description="Disordered" evidence="1">
    <location>
        <begin position="51"/>
        <end position="85"/>
    </location>
</feature>